<dbReference type="InterPro" id="IPR050319">
    <property type="entry name" value="ABC_transp_ATP-bind"/>
</dbReference>
<dbReference type="GO" id="GO:0005524">
    <property type="term" value="F:ATP binding"/>
    <property type="evidence" value="ECO:0007669"/>
    <property type="project" value="UniProtKB-KW"/>
</dbReference>
<dbReference type="PROSITE" id="PS00211">
    <property type="entry name" value="ABC_TRANSPORTER_1"/>
    <property type="match status" value="1"/>
</dbReference>
<dbReference type="CDD" id="cd03257">
    <property type="entry name" value="ABC_NikE_OppD_transporters"/>
    <property type="match status" value="2"/>
</dbReference>
<feature type="domain" description="ABC transporter" evidence="5">
    <location>
        <begin position="276"/>
        <end position="515"/>
    </location>
</feature>
<evidence type="ECO:0000256" key="4">
    <source>
        <dbReference type="ARBA" id="ARBA00022840"/>
    </source>
</evidence>
<comment type="caution">
    <text evidence="6">The sequence shown here is derived from an EMBL/GenBank/DDBJ whole genome shotgun (WGS) entry which is preliminary data.</text>
</comment>
<evidence type="ECO:0000256" key="3">
    <source>
        <dbReference type="ARBA" id="ARBA00022741"/>
    </source>
</evidence>
<evidence type="ECO:0000256" key="2">
    <source>
        <dbReference type="ARBA" id="ARBA00022448"/>
    </source>
</evidence>
<dbReference type="NCBIfam" id="NF007739">
    <property type="entry name" value="PRK10419.1"/>
    <property type="match status" value="2"/>
</dbReference>
<feature type="domain" description="ABC transporter" evidence="5">
    <location>
        <begin position="13"/>
        <end position="261"/>
    </location>
</feature>
<name>A0ABP5S8X9_9ACTN</name>
<dbReference type="InterPro" id="IPR003593">
    <property type="entry name" value="AAA+_ATPase"/>
</dbReference>
<dbReference type="PANTHER" id="PTHR43776">
    <property type="entry name" value="TRANSPORT ATP-BINDING PROTEIN"/>
    <property type="match status" value="1"/>
</dbReference>
<dbReference type="PANTHER" id="PTHR43776:SF7">
    <property type="entry name" value="D,D-DIPEPTIDE TRANSPORT ATP-BINDING PROTEIN DDPF-RELATED"/>
    <property type="match status" value="1"/>
</dbReference>
<dbReference type="RefSeq" id="WP_344610100.1">
    <property type="nucleotide sequence ID" value="NZ_BAAARV010000003.1"/>
</dbReference>
<dbReference type="Proteomes" id="UP001501444">
    <property type="component" value="Unassembled WGS sequence"/>
</dbReference>
<keyword evidence="7" id="KW-1185">Reference proteome</keyword>
<protein>
    <submittedName>
        <fullName evidence="6">ABC transporter ATP-binding protein</fullName>
    </submittedName>
</protein>
<dbReference type="SUPFAM" id="SSF52540">
    <property type="entry name" value="P-loop containing nucleoside triphosphate hydrolases"/>
    <property type="match status" value="2"/>
</dbReference>
<evidence type="ECO:0000259" key="5">
    <source>
        <dbReference type="PROSITE" id="PS50893"/>
    </source>
</evidence>
<dbReference type="SMART" id="SM00382">
    <property type="entry name" value="AAA"/>
    <property type="match status" value="2"/>
</dbReference>
<dbReference type="Gene3D" id="3.40.50.300">
    <property type="entry name" value="P-loop containing nucleotide triphosphate hydrolases"/>
    <property type="match status" value="2"/>
</dbReference>
<evidence type="ECO:0000313" key="6">
    <source>
        <dbReference type="EMBL" id="GAA2326027.1"/>
    </source>
</evidence>
<keyword evidence="4 6" id="KW-0067">ATP-binding</keyword>
<comment type="similarity">
    <text evidence="1">Belongs to the ABC transporter superfamily.</text>
</comment>
<dbReference type="EMBL" id="BAAARV010000003">
    <property type="protein sequence ID" value="GAA2326027.1"/>
    <property type="molecule type" value="Genomic_DNA"/>
</dbReference>
<evidence type="ECO:0000313" key="7">
    <source>
        <dbReference type="Proteomes" id="UP001501444"/>
    </source>
</evidence>
<accession>A0ABP5S8X9</accession>
<dbReference type="InterPro" id="IPR027417">
    <property type="entry name" value="P-loop_NTPase"/>
</dbReference>
<reference evidence="7" key="1">
    <citation type="journal article" date="2019" name="Int. J. Syst. Evol. Microbiol.">
        <title>The Global Catalogue of Microorganisms (GCM) 10K type strain sequencing project: providing services to taxonomists for standard genome sequencing and annotation.</title>
        <authorList>
            <consortium name="The Broad Institute Genomics Platform"/>
            <consortium name="The Broad Institute Genome Sequencing Center for Infectious Disease"/>
            <person name="Wu L."/>
            <person name="Ma J."/>
        </authorList>
    </citation>
    <scope>NUCLEOTIDE SEQUENCE [LARGE SCALE GENOMIC DNA]</scope>
    <source>
        <strain evidence="7">JCM 3272</strain>
    </source>
</reference>
<dbReference type="Pfam" id="PF00005">
    <property type="entry name" value="ABC_tran"/>
    <property type="match status" value="2"/>
</dbReference>
<dbReference type="PROSITE" id="PS50893">
    <property type="entry name" value="ABC_TRANSPORTER_2"/>
    <property type="match status" value="2"/>
</dbReference>
<sequence length="519" mass="55831">MSRSEAPADPPLLRVRDLSIAYRAARQWNPVVHDVSFDVRGGETVALIGESGSGKTTLAGAVLRILPANARTTGGTILFDGTDLGRASRRQLRQLRSHELGYVPQDPTMSFNPLRTVRSQLYEILRLTGPERGLAAEAEALLRRAGVCDTARVLDSYPHQLSGGLLQRALIAAAIAGRPRLLIADEPTSALDATIQKGILDTLDQLRAELGLAVLLITHDLALAAAHSDQVVTLDRGRVASPPYAEALFASAPKPVAVALAERADDTAREAPGPALTVDSVSKTFGRLTAVDAVSFDVASGTTHALVGESGSGKTTLARVVLGLLHADSGAVRLAGQPIDPTDRVALRKVRRDLQIVHQNPYGSLDPRYTVSRIIGEPLVRYRAGNRRQRQARIDELADAVGLPTNVLQHRARELSGGQRQRVAIARALALNPKLIVLDEPTSALDVRIQDQVLQLLQTLQRERSLTYLFISHDLRLVAGLAHTVTILRRGTAVESGPVADVFRSPAEEYTRALLASVL</sequence>
<gene>
    <name evidence="6" type="ORF">GCM10010170_000490</name>
</gene>
<dbReference type="InterPro" id="IPR003439">
    <property type="entry name" value="ABC_transporter-like_ATP-bd"/>
</dbReference>
<proteinExistence type="inferred from homology"/>
<keyword evidence="3" id="KW-0547">Nucleotide-binding</keyword>
<evidence type="ECO:0000256" key="1">
    <source>
        <dbReference type="ARBA" id="ARBA00005417"/>
    </source>
</evidence>
<keyword evidence="2" id="KW-0813">Transport</keyword>
<dbReference type="InterPro" id="IPR017871">
    <property type="entry name" value="ABC_transporter-like_CS"/>
</dbReference>
<organism evidence="6 7">
    <name type="scientific">Dactylosporangium salmoneum</name>
    <dbReference type="NCBI Taxonomy" id="53361"/>
    <lineage>
        <taxon>Bacteria</taxon>
        <taxon>Bacillati</taxon>
        <taxon>Actinomycetota</taxon>
        <taxon>Actinomycetes</taxon>
        <taxon>Micromonosporales</taxon>
        <taxon>Micromonosporaceae</taxon>
        <taxon>Dactylosporangium</taxon>
    </lineage>
</organism>